<keyword evidence="2" id="KW-1277">Toxin-antitoxin system</keyword>
<evidence type="ECO:0000256" key="2">
    <source>
        <dbReference type="ARBA" id="ARBA00022649"/>
    </source>
</evidence>
<evidence type="ECO:0000313" key="4">
    <source>
        <dbReference type="Proteomes" id="UP000318055"/>
    </source>
</evidence>
<gene>
    <name evidence="3" type="ORF">FPZ54_04565</name>
</gene>
<protein>
    <submittedName>
        <fullName evidence="3">Type II toxin-antitoxin system RelE/ParE family toxin</fullName>
    </submittedName>
</protein>
<dbReference type="InterPro" id="IPR035093">
    <property type="entry name" value="RelE/ParE_toxin_dom_sf"/>
</dbReference>
<dbReference type="PANTHER" id="PTHR33755">
    <property type="entry name" value="TOXIN PARE1-RELATED"/>
    <property type="match status" value="1"/>
</dbReference>
<proteinExistence type="inferred from homology"/>
<dbReference type="RefSeq" id="WP_145845346.1">
    <property type="nucleotide sequence ID" value="NZ_CP042239.1"/>
</dbReference>
<dbReference type="Pfam" id="PF05016">
    <property type="entry name" value="ParE_toxin"/>
    <property type="match status" value="1"/>
</dbReference>
<comment type="similarity">
    <text evidence="1">Belongs to the RelE toxin family.</text>
</comment>
<organism evidence="3 4">
    <name type="scientific">Sphingomonas suaedae</name>
    <dbReference type="NCBI Taxonomy" id="2599297"/>
    <lineage>
        <taxon>Bacteria</taxon>
        <taxon>Pseudomonadati</taxon>
        <taxon>Pseudomonadota</taxon>
        <taxon>Alphaproteobacteria</taxon>
        <taxon>Sphingomonadales</taxon>
        <taxon>Sphingomonadaceae</taxon>
        <taxon>Sphingomonas</taxon>
    </lineage>
</organism>
<dbReference type="OrthoDB" id="8369899at2"/>
<keyword evidence="4" id="KW-1185">Reference proteome</keyword>
<evidence type="ECO:0000313" key="3">
    <source>
        <dbReference type="EMBL" id="QDX25368.1"/>
    </source>
</evidence>
<dbReference type="Gene3D" id="3.30.2310.20">
    <property type="entry name" value="RelE-like"/>
    <property type="match status" value="1"/>
</dbReference>
<dbReference type="InterPro" id="IPR007712">
    <property type="entry name" value="RelE/ParE_toxin"/>
</dbReference>
<name>A0A518RD18_9SPHN</name>
<sequence length="93" mass="10640">MRLVFAPAAQADLREIAAYIAEDDPDHARSFVAELRKACVILIDHPFLGMARPEVGDGLRSKPHGRYAIFYRVIEDVVRIERVIHTSRDKQRL</sequence>
<dbReference type="KEGG" id="ssua:FPZ54_04565"/>
<dbReference type="EMBL" id="CP042239">
    <property type="protein sequence ID" value="QDX25368.1"/>
    <property type="molecule type" value="Genomic_DNA"/>
</dbReference>
<evidence type="ECO:0000256" key="1">
    <source>
        <dbReference type="ARBA" id="ARBA00006226"/>
    </source>
</evidence>
<dbReference type="Proteomes" id="UP000318055">
    <property type="component" value="Chromosome"/>
</dbReference>
<dbReference type="InterPro" id="IPR051803">
    <property type="entry name" value="TA_system_RelE-like_toxin"/>
</dbReference>
<accession>A0A518RD18</accession>
<dbReference type="AlphaFoldDB" id="A0A518RD18"/>
<reference evidence="3 4" key="1">
    <citation type="submission" date="2019-07" db="EMBL/GenBank/DDBJ databases">
        <title>Sphingomonas alkalisoli sp. nov., isolated from rhizosphere soil of Suaedae salsa.</title>
        <authorList>
            <person name="Zhang H."/>
            <person name="Xu L."/>
            <person name="Zhang J.-X."/>
            <person name="Sun J.-Q."/>
        </authorList>
    </citation>
    <scope>NUCLEOTIDE SEQUENCE [LARGE SCALE GENOMIC DNA]</scope>
    <source>
        <strain evidence="3 4">XS-10</strain>
    </source>
</reference>